<sequence>MTTLTPDQPQQAGVVEPRMLISPELFGRLTARIEADHYLPAEHAEAIMEQALGFLYTCARNPGVALTPSPQVDLGWHAFLTYTREYATFCETVAGWFIHHQPDEPGTVDRSAGLTRLGQTIAAMRAAGVTVRPELWLLPAACSQCYAGCTDDPSPIEGADQ</sequence>
<name>A0ABW7YL40_9ACTN</name>
<reference evidence="1 2" key="1">
    <citation type="submission" date="2024-10" db="EMBL/GenBank/DDBJ databases">
        <title>The Natural Products Discovery Center: Release of the First 8490 Sequenced Strains for Exploring Actinobacteria Biosynthetic Diversity.</title>
        <authorList>
            <person name="Kalkreuter E."/>
            <person name="Kautsar S.A."/>
            <person name="Yang D."/>
            <person name="Bader C.D."/>
            <person name="Teijaro C.N."/>
            <person name="Fluegel L."/>
            <person name="Davis C.M."/>
            <person name="Simpson J.R."/>
            <person name="Lauterbach L."/>
            <person name="Steele A.D."/>
            <person name="Gui C."/>
            <person name="Meng S."/>
            <person name="Li G."/>
            <person name="Viehrig K."/>
            <person name="Ye F."/>
            <person name="Su P."/>
            <person name="Kiefer A.F."/>
            <person name="Nichols A."/>
            <person name="Cepeda A.J."/>
            <person name="Yan W."/>
            <person name="Fan B."/>
            <person name="Jiang Y."/>
            <person name="Adhikari A."/>
            <person name="Zheng C.-J."/>
            <person name="Schuster L."/>
            <person name="Cowan T.M."/>
            <person name="Smanski M.J."/>
            <person name="Chevrette M.G."/>
            <person name="De Carvalho L.P.S."/>
            <person name="Shen B."/>
        </authorList>
    </citation>
    <scope>NUCLEOTIDE SEQUENCE [LARGE SCALE GENOMIC DNA]</scope>
    <source>
        <strain evidence="1 2">NPDC050545</strain>
    </source>
</reference>
<evidence type="ECO:0000313" key="1">
    <source>
        <dbReference type="EMBL" id="MFI6496427.1"/>
    </source>
</evidence>
<dbReference type="Proteomes" id="UP001612741">
    <property type="component" value="Unassembled WGS sequence"/>
</dbReference>
<organism evidence="1 2">
    <name type="scientific">Nonomuraea typhae</name>
    <dbReference type="NCBI Taxonomy" id="2603600"/>
    <lineage>
        <taxon>Bacteria</taxon>
        <taxon>Bacillati</taxon>
        <taxon>Actinomycetota</taxon>
        <taxon>Actinomycetes</taxon>
        <taxon>Streptosporangiales</taxon>
        <taxon>Streptosporangiaceae</taxon>
        <taxon>Nonomuraea</taxon>
    </lineage>
</organism>
<keyword evidence="2" id="KW-1185">Reference proteome</keyword>
<dbReference type="EMBL" id="JBITGY010000001">
    <property type="protein sequence ID" value="MFI6496427.1"/>
    <property type="molecule type" value="Genomic_DNA"/>
</dbReference>
<accession>A0ABW7YL40</accession>
<comment type="caution">
    <text evidence="1">The sequence shown here is derived from an EMBL/GenBank/DDBJ whole genome shotgun (WGS) entry which is preliminary data.</text>
</comment>
<protein>
    <submittedName>
        <fullName evidence="1">Glycine-rich domain-containing protein</fullName>
    </submittedName>
</protein>
<dbReference type="RefSeq" id="WP_397078547.1">
    <property type="nucleotide sequence ID" value="NZ_JBITGY010000001.1"/>
</dbReference>
<evidence type="ECO:0000313" key="2">
    <source>
        <dbReference type="Proteomes" id="UP001612741"/>
    </source>
</evidence>
<proteinExistence type="predicted"/>
<gene>
    <name evidence="1" type="ORF">ACIBG2_03530</name>
</gene>